<evidence type="ECO:0000259" key="3">
    <source>
        <dbReference type="PROSITE" id="PS50940"/>
    </source>
</evidence>
<keyword evidence="2" id="KW-0732">Signal</keyword>
<dbReference type="OrthoDB" id="6514762at2759"/>
<dbReference type="PROSITE" id="PS50940">
    <property type="entry name" value="CHIT_BIND_II"/>
    <property type="match status" value="1"/>
</dbReference>
<name>A0A8J9YB80_9NEOP</name>
<dbReference type="GO" id="GO:0008061">
    <property type="term" value="F:chitin binding"/>
    <property type="evidence" value="ECO:0007669"/>
    <property type="project" value="InterPro"/>
</dbReference>
<protein>
    <recommendedName>
        <fullName evidence="3">Chitin-binding type-2 domain-containing protein</fullName>
    </recommendedName>
</protein>
<proteinExistence type="predicted"/>
<feature type="non-terminal residue" evidence="4">
    <location>
        <position position="1171"/>
    </location>
</feature>
<dbReference type="PANTHER" id="PTHR22933:SF42">
    <property type="entry name" value="FI18455P1-RELATED"/>
    <property type="match status" value="1"/>
</dbReference>
<dbReference type="AlphaFoldDB" id="A0A8J9YB80"/>
<dbReference type="EMBL" id="OV170224">
    <property type="protein sequence ID" value="CAH0724304.1"/>
    <property type="molecule type" value="Genomic_DNA"/>
</dbReference>
<feature type="domain" description="Chitin-binding type-2" evidence="3">
    <location>
        <begin position="58"/>
        <end position="118"/>
    </location>
</feature>
<dbReference type="InterPro" id="IPR036508">
    <property type="entry name" value="Chitin-bd_dom_sf"/>
</dbReference>
<feature type="chain" id="PRO_5035438075" description="Chitin-binding type-2 domain-containing protein" evidence="2">
    <location>
        <begin position="20"/>
        <end position="1171"/>
    </location>
</feature>
<feature type="signal peptide" evidence="2">
    <location>
        <begin position="1"/>
        <end position="19"/>
    </location>
</feature>
<reference evidence="4" key="1">
    <citation type="submission" date="2021-12" db="EMBL/GenBank/DDBJ databases">
        <authorList>
            <person name="Martin H S."/>
        </authorList>
    </citation>
    <scope>NUCLEOTIDE SEQUENCE</scope>
</reference>
<evidence type="ECO:0000313" key="4">
    <source>
        <dbReference type="EMBL" id="CAH0724304.1"/>
    </source>
</evidence>
<dbReference type="InterPro" id="IPR002557">
    <property type="entry name" value="Chitin-bd_dom"/>
</dbReference>
<dbReference type="SMART" id="SM00494">
    <property type="entry name" value="ChtBD2"/>
    <property type="match status" value="1"/>
</dbReference>
<sequence>MLLLVLVLLALILISCTKAQNQRIQRPFDNGHGWDIRLAVPGEPGSDYPVLNSIPRTSFTCSGKEPGYYADTETDCQVFRVCTLGTTYGFQSFLCPNGTLFNQAVFVCDWWMQVNCQKSKELINRNNDKFGNLKLGPQFMSDIKKMITHSMRNPYDKVYSKNNVVIMQEYKPPSGQLYSGNFYRNSQKSENSFYPNTPQHNQGNSFRDIFSNSDISFAASTPTTQFIQHHNTFNNQKQTFPYSQLNKAQTLPITKSALISNAHGGQSSQNNKQYTPFNRSPNLSPINSHLYNNRNSNTGKQTTYTIDYSKQQLNQHIKQEKQLYTPGPTQARFSKDIVSHVDKETKQNLVSNETQPRIITKTLAFRRIVKDPKSGTPRSRITFKTWIVRPSKSSKLITVTTPFPHNDNTNFTKTLNPGSTTNISFPLKPSLYSDSNNNGPDPYKYSPLRIYNRQISAIKEVPDNQVSSTSPFTSYKYSIPTKASPTYLIPTTFKPSPVEYIPPIDRARQISRQYLLPNDDYEQLVPVSSTPEPLFKAPLVETKFEPKLSINKQSRINTNNNNVTFSDILTKEKLDITVSDIVKDTNEILENDSPEITRQYQKNTQLLNYPVDNYLPPNPEPYQESDEKLILQPPPILPKSSRLIATLSPNLEPPFETYKINQTFNKVSHLPHLKEPSVLANTIERTVSLKITIPVNIAEYLFKKHGNNDLYNLEILNTPNNNYLVLTNNLTENSGSNFIPIGKLIQNNISNISDSQDLVFSLLADSINTAKEYNNVAQLSIAQPTPSQLQNDELGRISKDISKFTSSQHPRPRPSNLEIKAEQTIPKTQTGNTNYLSRFTQQQSEHLQSTPHNILPTQNNKSLLQPNEYKKNSISNLPANSNRIYSGQLYQLPVPDVTRQIYNSPNPSISNFILSNSFLPTYSPQPNSEAEVEIIPSQIIPTSSLQSAFNEKDVALDQGRSANVFIDDFQIPTNGISAQIRDNIVGTIPHPENSEKRIQYKKDQTYYFYSHLNNNKNDDSNSELDLSNKLFLLSNLSHPTFQLIPSVGYKLDNEKEKQNLLNVFQIDEYGNPKKNKQNENINFNRRQDISSDIDFTVMHPTSSTKSQKFSNFNALYNGPTSYSARQASVGSLEANQNIIKDSYLNSRLEKFDTFDKDYGYPKITPAKKFTF</sequence>
<organism evidence="4 5">
    <name type="scientific">Brenthis ino</name>
    <name type="common">lesser marbled fritillary</name>
    <dbReference type="NCBI Taxonomy" id="405034"/>
    <lineage>
        <taxon>Eukaryota</taxon>
        <taxon>Metazoa</taxon>
        <taxon>Ecdysozoa</taxon>
        <taxon>Arthropoda</taxon>
        <taxon>Hexapoda</taxon>
        <taxon>Insecta</taxon>
        <taxon>Pterygota</taxon>
        <taxon>Neoptera</taxon>
        <taxon>Endopterygota</taxon>
        <taxon>Lepidoptera</taxon>
        <taxon>Glossata</taxon>
        <taxon>Ditrysia</taxon>
        <taxon>Papilionoidea</taxon>
        <taxon>Nymphalidae</taxon>
        <taxon>Heliconiinae</taxon>
        <taxon>Argynnini</taxon>
        <taxon>Brenthis</taxon>
    </lineage>
</organism>
<gene>
    <name evidence="4" type="ORF">BINO364_LOCUS10031</name>
</gene>
<dbReference type="InterPro" id="IPR052976">
    <property type="entry name" value="Scoloptoxin-like"/>
</dbReference>
<dbReference type="Gene3D" id="2.170.140.10">
    <property type="entry name" value="Chitin binding domain"/>
    <property type="match status" value="1"/>
</dbReference>
<evidence type="ECO:0000256" key="1">
    <source>
        <dbReference type="SAM" id="MobiDB-lite"/>
    </source>
</evidence>
<evidence type="ECO:0000256" key="2">
    <source>
        <dbReference type="SAM" id="SignalP"/>
    </source>
</evidence>
<dbReference type="GO" id="GO:0005576">
    <property type="term" value="C:extracellular region"/>
    <property type="evidence" value="ECO:0007669"/>
    <property type="project" value="InterPro"/>
</dbReference>
<dbReference type="Proteomes" id="UP000838878">
    <property type="component" value="Chromosome 4"/>
</dbReference>
<dbReference type="Pfam" id="PF01607">
    <property type="entry name" value="CBM_14"/>
    <property type="match status" value="1"/>
</dbReference>
<dbReference type="SUPFAM" id="SSF57625">
    <property type="entry name" value="Invertebrate chitin-binding proteins"/>
    <property type="match status" value="1"/>
</dbReference>
<accession>A0A8J9YB80</accession>
<keyword evidence="5" id="KW-1185">Reference proteome</keyword>
<dbReference type="PANTHER" id="PTHR22933">
    <property type="entry name" value="FI18007P1-RELATED"/>
    <property type="match status" value="1"/>
</dbReference>
<evidence type="ECO:0000313" key="5">
    <source>
        <dbReference type="Proteomes" id="UP000838878"/>
    </source>
</evidence>
<feature type="region of interest" description="Disordered" evidence="1">
    <location>
        <begin position="261"/>
        <end position="298"/>
    </location>
</feature>